<dbReference type="InterPro" id="IPR001238">
    <property type="entry name" value="DNA-binding_RecF"/>
</dbReference>
<keyword evidence="10 12" id="KW-0234">DNA repair</keyword>
<evidence type="ECO:0000256" key="3">
    <source>
        <dbReference type="ARBA" id="ARBA00020170"/>
    </source>
</evidence>
<dbReference type="AlphaFoldDB" id="A0A7G9GRT9"/>
<evidence type="ECO:0000256" key="7">
    <source>
        <dbReference type="ARBA" id="ARBA00022763"/>
    </source>
</evidence>
<dbReference type="GO" id="GO:0000731">
    <property type="term" value="P:DNA synthesis involved in DNA repair"/>
    <property type="evidence" value="ECO:0007669"/>
    <property type="project" value="TreeGrafter"/>
</dbReference>
<dbReference type="PROSITE" id="PS00618">
    <property type="entry name" value="RECF_2"/>
    <property type="match status" value="1"/>
</dbReference>
<keyword evidence="9 12" id="KW-0238">DNA-binding</keyword>
<evidence type="ECO:0000256" key="12">
    <source>
        <dbReference type="HAMAP-Rule" id="MF_00365"/>
    </source>
</evidence>
<dbReference type="GO" id="GO:0003697">
    <property type="term" value="F:single-stranded DNA binding"/>
    <property type="evidence" value="ECO:0007669"/>
    <property type="project" value="UniProtKB-UniRule"/>
</dbReference>
<evidence type="ECO:0000256" key="4">
    <source>
        <dbReference type="ARBA" id="ARBA00022490"/>
    </source>
</evidence>
<dbReference type="InterPro" id="IPR027417">
    <property type="entry name" value="P-loop_NTPase"/>
</dbReference>
<comment type="function">
    <text evidence="12 13">The RecF protein is involved in DNA metabolism; it is required for DNA replication and normal SOS inducibility. RecF binds preferentially to single-stranded, linear DNA. It also seems to bind ATP.</text>
</comment>
<name>A0A7G9GRT9_9FIRM</name>
<accession>A0A7G9GRT9</accession>
<evidence type="ECO:0000256" key="5">
    <source>
        <dbReference type="ARBA" id="ARBA00022705"/>
    </source>
</evidence>
<evidence type="ECO:0000256" key="1">
    <source>
        <dbReference type="ARBA" id="ARBA00004496"/>
    </source>
</evidence>
<dbReference type="NCBIfam" id="TIGR00611">
    <property type="entry name" value="recf"/>
    <property type="match status" value="1"/>
</dbReference>
<evidence type="ECO:0000256" key="2">
    <source>
        <dbReference type="ARBA" id="ARBA00008016"/>
    </source>
</evidence>
<reference evidence="15 16" key="1">
    <citation type="submission" date="2020-08" db="EMBL/GenBank/DDBJ databases">
        <authorList>
            <person name="Liu C."/>
            <person name="Sun Q."/>
        </authorList>
    </citation>
    <scope>NUCLEOTIDE SEQUENCE [LARGE SCALE GENOMIC DNA]</scope>
    <source>
        <strain evidence="15 16">NSJ-61</strain>
    </source>
</reference>
<evidence type="ECO:0000313" key="16">
    <source>
        <dbReference type="Proteomes" id="UP000515856"/>
    </source>
</evidence>
<dbReference type="KEGG" id="ehn:H9Q80_06110"/>
<organism evidence="15 16">
    <name type="scientific">[Eubacterium] hominis</name>
    <dbReference type="NCBI Taxonomy" id="2764325"/>
    <lineage>
        <taxon>Bacteria</taxon>
        <taxon>Bacillati</taxon>
        <taxon>Bacillota</taxon>
        <taxon>Erysipelotrichia</taxon>
        <taxon>Erysipelotrichales</taxon>
        <taxon>Erysipelotrichaceae</taxon>
        <taxon>Amedibacillus</taxon>
    </lineage>
</organism>
<dbReference type="GO" id="GO:0009432">
    <property type="term" value="P:SOS response"/>
    <property type="evidence" value="ECO:0007669"/>
    <property type="project" value="UniProtKB-UniRule"/>
</dbReference>
<keyword evidence="7 12" id="KW-0227">DNA damage</keyword>
<sequence>MMLSQLNLYHYRNYDQVDISFSKGIQLLTGKNAQGKTNILEAILYLSTTRSHRTKDDQDLIRKGSDAFFMKGMILKENRKEDIRITVNEKGKNLFIYGNPINKVSDFIGEFNAVMFCPDDMMLFNASPRVRRRFVDMELSKVSKKYTITLTKAQKLLKERNSYLKQDSVDDTFLEVVTDQLIDASVIVMKQRFFFLKKLLAKCQTFYEKLTQDDTMLDIEYISCVEFDENEEELKKRLKLRYQKSLQRDKFMKQTTHGIHKEDFIFKLNDQDLNSYASQGQKRSVLLAMKIGMVYMIEEIIHEYPVLLLDDVFSELDETRKMKLLTFLPESVQIFITTTDQLELKDIECKRDVCVYHVDHGTIQRCEGGNAHG</sequence>
<keyword evidence="5 12" id="KW-0235">DNA replication</keyword>
<dbReference type="GO" id="GO:0005524">
    <property type="term" value="F:ATP binding"/>
    <property type="evidence" value="ECO:0007669"/>
    <property type="project" value="UniProtKB-UniRule"/>
</dbReference>
<dbReference type="InterPro" id="IPR003395">
    <property type="entry name" value="RecF/RecN/SMC_N"/>
</dbReference>
<evidence type="ECO:0000313" key="15">
    <source>
        <dbReference type="EMBL" id="QNM13521.1"/>
    </source>
</evidence>
<dbReference type="SUPFAM" id="SSF52540">
    <property type="entry name" value="P-loop containing nucleoside triphosphate hydrolases"/>
    <property type="match status" value="1"/>
</dbReference>
<dbReference type="Proteomes" id="UP000515856">
    <property type="component" value="Chromosome"/>
</dbReference>
<evidence type="ECO:0000256" key="8">
    <source>
        <dbReference type="ARBA" id="ARBA00022840"/>
    </source>
</evidence>
<keyword evidence="16" id="KW-1185">Reference proteome</keyword>
<comment type="similarity">
    <text evidence="2 12 13">Belongs to the RecF family.</text>
</comment>
<dbReference type="GO" id="GO:0006302">
    <property type="term" value="P:double-strand break repair"/>
    <property type="evidence" value="ECO:0007669"/>
    <property type="project" value="TreeGrafter"/>
</dbReference>
<evidence type="ECO:0000259" key="14">
    <source>
        <dbReference type="Pfam" id="PF02463"/>
    </source>
</evidence>
<dbReference type="Gene3D" id="1.20.1050.90">
    <property type="entry name" value="RecF/RecN/SMC, N-terminal domain"/>
    <property type="match status" value="1"/>
</dbReference>
<proteinExistence type="inferred from homology"/>
<evidence type="ECO:0000256" key="6">
    <source>
        <dbReference type="ARBA" id="ARBA00022741"/>
    </source>
</evidence>
<evidence type="ECO:0000256" key="10">
    <source>
        <dbReference type="ARBA" id="ARBA00023204"/>
    </source>
</evidence>
<keyword evidence="11 12" id="KW-0742">SOS response</keyword>
<gene>
    <name evidence="12 15" type="primary">recF</name>
    <name evidence="15" type="ORF">H9Q80_06110</name>
</gene>
<dbReference type="GO" id="GO:0005737">
    <property type="term" value="C:cytoplasm"/>
    <property type="evidence" value="ECO:0007669"/>
    <property type="project" value="UniProtKB-SubCell"/>
</dbReference>
<feature type="binding site" evidence="12">
    <location>
        <begin position="30"/>
        <end position="37"/>
    </location>
    <ligand>
        <name>ATP</name>
        <dbReference type="ChEBI" id="CHEBI:30616"/>
    </ligand>
</feature>
<dbReference type="HAMAP" id="MF_00365">
    <property type="entry name" value="RecF"/>
    <property type="match status" value="1"/>
</dbReference>
<keyword evidence="6 12" id="KW-0547">Nucleotide-binding</keyword>
<dbReference type="EMBL" id="CP060636">
    <property type="protein sequence ID" value="QNM13521.1"/>
    <property type="molecule type" value="Genomic_DNA"/>
</dbReference>
<dbReference type="PANTHER" id="PTHR32182">
    <property type="entry name" value="DNA REPLICATION AND REPAIR PROTEIN RECF"/>
    <property type="match status" value="1"/>
</dbReference>
<evidence type="ECO:0000256" key="13">
    <source>
        <dbReference type="RuleBase" id="RU000578"/>
    </source>
</evidence>
<evidence type="ECO:0000256" key="9">
    <source>
        <dbReference type="ARBA" id="ARBA00023125"/>
    </source>
</evidence>
<dbReference type="GO" id="GO:0006260">
    <property type="term" value="P:DNA replication"/>
    <property type="evidence" value="ECO:0007669"/>
    <property type="project" value="UniProtKB-UniRule"/>
</dbReference>
<evidence type="ECO:0000256" key="11">
    <source>
        <dbReference type="ARBA" id="ARBA00023236"/>
    </source>
</evidence>
<dbReference type="InterPro" id="IPR018078">
    <property type="entry name" value="DNA-binding_RecF_CS"/>
</dbReference>
<comment type="subcellular location">
    <subcellularLocation>
        <location evidence="1 12 13">Cytoplasm</location>
    </subcellularLocation>
</comment>
<dbReference type="InterPro" id="IPR042174">
    <property type="entry name" value="RecF_2"/>
</dbReference>
<protein>
    <recommendedName>
        <fullName evidence="3 12">DNA replication and repair protein RecF</fullName>
    </recommendedName>
</protein>
<dbReference type="Gene3D" id="3.40.50.300">
    <property type="entry name" value="P-loop containing nucleotide triphosphate hydrolases"/>
    <property type="match status" value="1"/>
</dbReference>
<dbReference type="PANTHER" id="PTHR32182:SF0">
    <property type="entry name" value="DNA REPLICATION AND REPAIR PROTEIN RECF"/>
    <property type="match status" value="1"/>
</dbReference>
<keyword evidence="8 12" id="KW-0067">ATP-binding</keyword>
<dbReference type="RefSeq" id="WP_117452605.1">
    <property type="nucleotide sequence ID" value="NZ_CP060636.1"/>
</dbReference>
<dbReference type="Pfam" id="PF02463">
    <property type="entry name" value="SMC_N"/>
    <property type="match status" value="1"/>
</dbReference>
<feature type="domain" description="RecF/RecN/SMC N-terminal" evidence="14">
    <location>
        <begin position="2"/>
        <end position="362"/>
    </location>
</feature>
<keyword evidence="4 12" id="KW-0963">Cytoplasm</keyword>